<dbReference type="Pfam" id="PF13305">
    <property type="entry name" value="TetR_C_33"/>
    <property type="match status" value="1"/>
</dbReference>
<reference evidence="7" key="1">
    <citation type="journal article" date="2019" name="Int. J. Syst. Evol. Microbiol.">
        <title>The Global Catalogue of Microorganisms (GCM) 10K type strain sequencing project: providing services to taxonomists for standard genome sequencing and annotation.</title>
        <authorList>
            <consortium name="The Broad Institute Genomics Platform"/>
            <consortium name="The Broad Institute Genome Sequencing Center for Infectious Disease"/>
            <person name="Wu L."/>
            <person name="Ma J."/>
        </authorList>
    </citation>
    <scope>NUCLEOTIDE SEQUENCE [LARGE SCALE GENOMIC DNA]</scope>
    <source>
        <strain evidence="7">JCM 14545</strain>
    </source>
</reference>
<evidence type="ECO:0000256" key="4">
    <source>
        <dbReference type="PROSITE-ProRule" id="PRU00335"/>
    </source>
</evidence>
<keyword evidence="1" id="KW-0805">Transcription regulation</keyword>
<name>A0ABP5DVG4_9PSEU</name>
<evidence type="ECO:0000313" key="6">
    <source>
        <dbReference type="EMBL" id="GAA1987029.1"/>
    </source>
</evidence>
<dbReference type="SUPFAM" id="SSF48498">
    <property type="entry name" value="Tetracyclin repressor-like, C-terminal domain"/>
    <property type="match status" value="1"/>
</dbReference>
<evidence type="ECO:0000256" key="1">
    <source>
        <dbReference type="ARBA" id="ARBA00023015"/>
    </source>
</evidence>
<sequence>MYAVDVKTAERVAVAAREILEKDGVEAVSMRKVAEAVGVTPMAIYRHYENREALLRAIADTCSVELAREWEKRAAAAGDAETTIMAMLDDFLDFALRRPRLYTFLMTDRWDDARRFPEDFRDAGSPPFSQAVAAVAAGMQEGTLREDDPLEVTQSFTAQTQGLVQLYLGGRIGLSEEDFRALCRRALQRVFAGIRA</sequence>
<protein>
    <recommendedName>
        <fullName evidence="5">HTH tetR-type domain-containing protein</fullName>
    </recommendedName>
</protein>
<dbReference type="InterPro" id="IPR001647">
    <property type="entry name" value="HTH_TetR"/>
</dbReference>
<dbReference type="SUPFAM" id="SSF46689">
    <property type="entry name" value="Homeodomain-like"/>
    <property type="match status" value="1"/>
</dbReference>
<dbReference type="Gene3D" id="1.10.357.10">
    <property type="entry name" value="Tetracycline Repressor, domain 2"/>
    <property type="match status" value="1"/>
</dbReference>
<proteinExistence type="predicted"/>
<gene>
    <name evidence="6" type="ORF">GCM10009754_76370</name>
</gene>
<dbReference type="InterPro" id="IPR009057">
    <property type="entry name" value="Homeodomain-like_sf"/>
</dbReference>
<dbReference type="Proteomes" id="UP001501116">
    <property type="component" value="Unassembled WGS sequence"/>
</dbReference>
<dbReference type="EMBL" id="BAAANN010000045">
    <property type="protein sequence ID" value="GAA1987029.1"/>
    <property type="molecule type" value="Genomic_DNA"/>
</dbReference>
<dbReference type="PRINTS" id="PR00455">
    <property type="entry name" value="HTHTETR"/>
</dbReference>
<comment type="caution">
    <text evidence="6">The sequence shown here is derived from an EMBL/GenBank/DDBJ whole genome shotgun (WGS) entry which is preliminary data.</text>
</comment>
<evidence type="ECO:0000256" key="2">
    <source>
        <dbReference type="ARBA" id="ARBA00023125"/>
    </source>
</evidence>
<evidence type="ECO:0000256" key="3">
    <source>
        <dbReference type="ARBA" id="ARBA00023163"/>
    </source>
</evidence>
<keyword evidence="2 4" id="KW-0238">DNA-binding</keyword>
<feature type="domain" description="HTH tetR-type" evidence="5">
    <location>
        <begin position="6"/>
        <end position="66"/>
    </location>
</feature>
<organism evidence="6 7">
    <name type="scientific">Amycolatopsis minnesotensis</name>
    <dbReference type="NCBI Taxonomy" id="337894"/>
    <lineage>
        <taxon>Bacteria</taxon>
        <taxon>Bacillati</taxon>
        <taxon>Actinomycetota</taxon>
        <taxon>Actinomycetes</taxon>
        <taxon>Pseudonocardiales</taxon>
        <taxon>Pseudonocardiaceae</taxon>
        <taxon>Amycolatopsis</taxon>
    </lineage>
</organism>
<evidence type="ECO:0000259" key="5">
    <source>
        <dbReference type="PROSITE" id="PS50977"/>
    </source>
</evidence>
<keyword evidence="7" id="KW-1185">Reference proteome</keyword>
<dbReference type="InterPro" id="IPR050109">
    <property type="entry name" value="HTH-type_TetR-like_transc_reg"/>
</dbReference>
<feature type="DNA-binding region" description="H-T-H motif" evidence="4">
    <location>
        <begin position="29"/>
        <end position="48"/>
    </location>
</feature>
<dbReference type="Pfam" id="PF00440">
    <property type="entry name" value="TetR_N"/>
    <property type="match status" value="1"/>
</dbReference>
<dbReference type="InterPro" id="IPR025996">
    <property type="entry name" value="MT1864/Rv1816-like_C"/>
</dbReference>
<dbReference type="PANTHER" id="PTHR30055">
    <property type="entry name" value="HTH-TYPE TRANSCRIPTIONAL REGULATOR RUTR"/>
    <property type="match status" value="1"/>
</dbReference>
<dbReference type="PROSITE" id="PS50977">
    <property type="entry name" value="HTH_TETR_2"/>
    <property type="match status" value="1"/>
</dbReference>
<evidence type="ECO:0000313" key="7">
    <source>
        <dbReference type="Proteomes" id="UP001501116"/>
    </source>
</evidence>
<keyword evidence="3" id="KW-0804">Transcription</keyword>
<dbReference type="PANTHER" id="PTHR30055:SF234">
    <property type="entry name" value="HTH-TYPE TRANSCRIPTIONAL REGULATOR BETI"/>
    <property type="match status" value="1"/>
</dbReference>
<dbReference type="InterPro" id="IPR036271">
    <property type="entry name" value="Tet_transcr_reg_TetR-rel_C_sf"/>
</dbReference>
<accession>A0ABP5DVG4</accession>